<keyword evidence="3" id="KW-0732">Signal</keyword>
<name>A0A395MSQ7_9HYPO</name>
<sequence>MHYLVRFLLVLNLWSIQGVYGRALSEPTQSSHLADYGRPLRTTHLVEFHDFRNMAKRDSPESVPITIAPDKTCGFISGSPYNPVTCMNPAHQCAWEDNQIKAVMCGAVLDKNDENWVVNLNCFERDEALDTQLCGDTCKGNQINLLCTNRSAPYCKTYAYPKGVRDYICAPTRALQSVSFTVDTERAAQFITATVPLTVGQATETETSYTFIETDTEPVTTSISEASKTIPPPPSPSSKPDSNLGAIIGGAVGGFAALLLIVLAIFWFVRRLKSDDTPGKGGSIKTHEMSGEPTHFEISGEPVHYEMSGEPTHFEMSGEPATSQA</sequence>
<accession>A0A395MSQ7</accession>
<feature type="transmembrane region" description="Helical" evidence="2">
    <location>
        <begin position="244"/>
        <end position="269"/>
    </location>
</feature>
<evidence type="ECO:0000256" key="1">
    <source>
        <dbReference type="SAM" id="MobiDB-lite"/>
    </source>
</evidence>
<organism evidence="4 5">
    <name type="scientific">Fusarium flagelliforme</name>
    <dbReference type="NCBI Taxonomy" id="2675880"/>
    <lineage>
        <taxon>Eukaryota</taxon>
        <taxon>Fungi</taxon>
        <taxon>Dikarya</taxon>
        <taxon>Ascomycota</taxon>
        <taxon>Pezizomycotina</taxon>
        <taxon>Sordariomycetes</taxon>
        <taxon>Hypocreomycetidae</taxon>
        <taxon>Hypocreales</taxon>
        <taxon>Nectriaceae</taxon>
        <taxon>Fusarium</taxon>
        <taxon>Fusarium incarnatum-equiseti species complex</taxon>
    </lineage>
</organism>
<dbReference type="STRING" id="2594813.A0A395MSQ7"/>
<gene>
    <name evidence="4" type="ORF">FIE12Z_5119</name>
</gene>
<dbReference type="Proteomes" id="UP000265631">
    <property type="component" value="Unassembled WGS sequence"/>
</dbReference>
<keyword evidence="2" id="KW-0812">Transmembrane</keyword>
<feature type="signal peptide" evidence="3">
    <location>
        <begin position="1"/>
        <end position="21"/>
    </location>
</feature>
<dbReference type="AlphaFoldDB" id="A0A395MSQ7"/>
<keyword evidence="2" id="KW-1133">Transmembrane helix</keyword>
<evidence type="ECO:0000256" key="2">
    <source>
        <dbReference type="SAM" id="Phobius"/>
    </source>
</evidence>
<keyword evidence="2" id="KW-0472">Membrane</keyword>
<reference evidence="4 5" key="1">
    <citation type="journal article" date="2018" name="PLoS Pathog.">
        <title>Evolution of structural diversity of trichothecenes, a family of toxins produced by plant pathogenic and entomopathogenic fungi.</title>
        <authorList>
            <person name="Proctor R.H."/>
            <person name="McCormick S.P."/>
            <person name="Kim H.S."/>
            <person name="Cardoza R.E."/>
            <person name="Stanley A.M."/>
            <person name="Lindo L."/>
            <person name="Kelly A."/>
            <person name="Brown D.W."/>
            <person name="Lee T."/>
            <person name="Vaughan M.M."/>
            <person name="Alexander N.J."/>
            <person name="Busman M."/>
            <person name="Gutierrez S."/>
        </authorList>
    </citation>
    <scope>NUCLEOTIDE SEQUENCE [LARGE SCALE GENOMIC DNA]</scope>
    <source>
        <strain evidence="4 5">NRRL 13405</strain>
    </source>
</reference>
<feature type="chain" id="PRO_5017397091" evidence="3">
    <location>
        <begin position="22"/>
        <end position="325"/>
    </location>
</feature>
<proteinExistence type="predicted"/>
<evidence type="ECO:0000313" key="4">
    <source>
        <dbReference type="EMBL" id="RFN50615.1"/>
    </source>
</evidence>
<comment type="caution">
    <text evidence="4">The sequence shown here is derived from an EMBL/GenBank/DDBJ whole genome shotgun (WGS) entry which is preliminary data.</text>
</comment>
<protein>
    <submittedName>
        <fullName evidence="4">Uncharacterized protein</fullName>
    </submittedName>
</protein>
<evidence type="ECO:0000313" key="5">
    <source>
        <dbReference type="Proteomes" id="UP000265631"/>
    </source>
</evidence>
<dbReference type="EMBL" id="PXXK01000131">
    <property type="protein sequence ID" value="RFN50615.1"/>
    <property type="molecule type" value="Genomic_DNA"/>
</dbReference>
<feature type="region of interest" description="Disordered" evidence="1">
    <location>
        <begin position="276"/>
        <end position="325"/>
    </location>
</feature>
<feature type="compositionally biased region" description="Polar residues" evidence="1">
    <location>
        <begin position="213"/>
        <end position="227"/>
    </location>
</feature>
<evidence type="ECO:0000256" key="3">
    <source>
        <dbReference type="SAM" id="SignalP"/>
    </source>
</evidence>
<feature type="region of interest" description="Disordered" evidence="1">
    <location>
        <begin position="213"/>
        <end position="241"/>
    </location>
</feature>
<keyword evidence="5" id="KW-1185">Reference proteome</keyword>